<accession>A0ABW3HBL4</accession>
<name>A0ABW3HBL4_9SPHN</name>
<keyword evidence="1" id="KW-0732">Signal</keyword>
<feature type="chain" id="PRO_5047108422" evidence="1">
    <location>
        <begin position="19"/>
        <end position="193"/>
    </location>
</feature>
<feature type="signal peptide" evidence="1">
    <location>
        <begin position="1"/>
        <end position="18"/>
    </location>
</feature>
<comment type="caution">
    <text evidence="2">The sequence shown here is derived from an EMBL/GenBank/DDBJ whole genome shotgun (WGS) entry which is preliminary data.</text>
</comment>
<sequence>MRIAAALLLGTLAAGCNAPAPQQTVQQNDAARAEELKDVNGWDRVFGAPDAAIGGANQFGFRPTPYAAEGTGFASKGGPVMVAGSMSKTPNTASFAARGAAAGKIDTILFSLSIGDQKTAKDARKRFAAIVRDYLFQSKIEADALMPALEQGVAARGDLTGTPYAIDADKDRVAITFTRNGAEAPANSKPQGN</sequence>
<dbReference type="Proteomes" id="UP001596977">
    <property type="component" value="Unassembled WGS sequence"/>
</dbReference>
<protein>
    <submittedName>
        <fullName evidence="2">Uncharacterized protein</fullName>
    </submittedName>
</protein>
<dbReference type="RefSeq" id="WP_264944233.1">
    <property type="nucleotide sequence ID" value="NZ_JAPDRA010000004.1"/>
</dbReference>
<evidence type="ECO:0000256" key="1">
    <source>
        <dbReference type="SAM" id="SignalP"/>
    </source>
</evidence>
<dbReference type="EMBL" id="JBHTJG010000004">
    <property type="protein sequence ID" value="MFD0946689.1"/>
    <property type="molecule type" value="Genomic_DNA"/>
</dbReference>
<dbReference type="PROSITE" id="PS51257">
    <property type="entry name" value="PROKAR_LIPOPROTEIN"/>
    <property type="match status" value="1"/>
</dbReference>
<keyword evidence="3" id="KW-1185">Reference proteome</keyword>
<gene>
    <name evidence="2" type="ORF">ACFQ1E_10095</name>
</gene>
<reference evidence="3" key="1">
    <citation type="journal article" date="2019" name="Int. J. Syst. Evol. Microbiol.">
        <title>The Global Catalogue of Microorganisms (GCM) 10K type strain sequencing project: providing services to taxonomists for standard genome sequencing and annotation.</title>
        <authorList>
            <consortium name="The Broad Institute Genomics Platform"/>
            <consortium name="The Broad Institute Genome Sequencing Center for Infectious Disease"/>
            <person name="Wu L."/>
            <person name="Ma J."/>
        </authorList>
    </citation>
    <scope>NUCLEOTIDE SEQUENCE [LARGE SCALE GENOMIC DNA]</scope>
    <source>
        <strain evidence="3">CCUG 62982</strain>
    </source>
</reference>
<evidence type="ECO:0000313" key="2">
    <source>
        <dbReference type="EMBL" id="MFD0946689.1"/>
    </source>
</evidence>
<evidence type="ECO:0000313" key="3">
    <source>
        <dbReference type="Proteomes" id="UP001596977"/>
    </source>
</evidence>
<proteinExistence type="predicted"/>
<organism evidence="2 3">
    <name type="scientific">Sphingomonas canadensis</name>
    <dbReference type="NCBI Taxonomy" id="1219257"/>
    <lineage>
        <taxon>Bacteria</taxon>
        <taxon>Pseudomonadati</taxon>
        <taxon>Pseudomonadota</taxon>
        <taxon>Alphaproteobacteria</taxon>
        <taxon>Sphingomonadales</taxon>
        <taxon>Sphingomonadaceae</taxon>
        <taxon>Sphingomonas</taxon>
    </lineage>
</organism>